<dbReference type="OrthoDB" id="6361633at2759"/>
<evidence type="ECO:0000256" key="5">
    <source>
        <dbReference type="ARBA" id="ARBA00023136"/>
    </source>
</evidence>
<dbReference type="RefSeq" id="XP_028276384.1">
    <property type="nucleotide sequence ID" value="XM_028420583.1"/>
</dbReference>
<organism evidence="7 8">
    <name type="scientific">Parambassis ranga</name>
    <name type="common">Indian glassy fish</name>
    <dbReference type="NCBI Taxonomy" id="210632"/>
    <lineage>
        <taxon>Eukaryota</taxon>
        <taxon>Metazoa</taxon>
        <taxon>Chordata</taxon>
        <taxon>Craniata</taxon>
        <taxon>Vertebrata</taxon>
        <taxon>Euteleostomi</taxon>
        <taxon>Actinopterygii</taxon>
        <taxon>Neopterygii</taxon>
        <taxon>Teleostei</taxon>
        <taxon>Neoteleostei</taxon>
        <taxon>Acanthomorphata</taxon>
        <taxon>Ovalentaria</taxon>
        <taxon>Ambassidae</taxon>
        <taxon>Parambassis</taxon>
    </lineage>
</organism>
<keyword evidence="5 6" id="KW-0472">Membrane</keyword>
<dbReference type="SUPFAM" id="SSF48652">
    <property type="entry name" value="Tetraspanin"/>
    <property type="match status" value="1"/>
</dbReference>
<dbReference type="PRINTS" id="PR00259">
    <property type="entry name" value="TMFOUR"/>
</dbReference>
<keyword evidence="4 6" id="KW-1133">Transmembrane helix</keyword>
<dbReference type="PROSITE" id="PS51257">
    <property type="entry name" value="PROKAR_LIPOPROTEIN"/>
    <property type="match status" value="1"/>
</dbReference>
<dbReference type="PROSITE" id="PS00421">
    <property type="entry name" value="TM4_1"/>
    <property type="match status" value="1"/>
</dbReference>
<evidence type="ECO:0000313" key="7">
    <source>
        <dbReference type="Proteomes" id="UP000515145"/>
    </source>
</evidence>
<gene>
    <name evidence="8" type="primary">LOC114445466</name>
</gene>
<dbReference type="Gene3D" id="1.10.1450.10">
    <property type="entry name" value="Tetraspanin"/>
    <property type="match status" value="1"/>
</dbReference>
<keyword evidence="7" id="KW-1185">Reference proteome</keyword>
<dbReference type="AlphaFoldDB" id="A0A6P7JHG9"/>
<keyword evidence="3 6" id="KW-0812">Transmembrane</keyword>
<feature type="transmembrane region" description="Helical" evidence="6">
    <location>
        <begin position="84"/>
        <end position="107"/>
    </location>
</feature>
<sequence>MKVEVKVELLKFCLAVFNTVFLVVGLSAAGCAIWILFDRGSFLNSLPSEELQVVSVGLLVIGAVVVAVSVAGCVAATCEIRFLLLTYLGFLAVLVLGQLFITLLLLINRQRIEQSLSAAVDQVIGQYEGSRYSRLMDNVQQAGGCCGMTGAADWLSNTYIQSLNLTSPDVLPCSCFHSFQRSVNSSWCSELLNLTLIGQGNGTFTQGCSQTFSDWLQENSLTIIAMDVALLSLQVVLFIMAVYLYRAFGEGRALKRTNLLAGRDHAPTDDLGEPNYAYNDQDGAYIDPHHLPYHHDDHGQVVCRVLTGYTPPLEHVAETPDKRLDRLYRIHEQGTLDPDDLSDQEYADYQHSWDYNKSSVTEFSLGDDLAEGVQAYAEQQRGQSISLVEATLDGDFCNWLEVGHYRVVFHSPIEFFMKVLIGSY</sequence>
<feature type="transmembrane region" description="Helical" evidence="6">
    <location>
        <begin position="57"/>
        <end position="77"/>
    </location>
</feature>
<evidence type="ECO:0000256" key="6">
    <source>
        <dbReference type="SAM" id="Phobius"/>
    </source>
</evidence>
<feature type="transmembrane region" description="Helical" evidence="6">
    <location>
        <begin position="221"/>
        <end position="245"/>
    </location>
</feature>
<dbReference type="InterPro" id="IPR018503">
    <property type="entry name" value="Tetraspanin_CS"/>
</dbReference>
<evidence type="ECO:0000256" key="2">
    <source>
        <dbReference type="ARBA" id="ARBA00006840"/>
    </source>
</evidence>
<dbReference type="PANTHER" id="PTHR19282">
    <property type="entry name" value="TETRASPANIN"/>
    <property type="match status" value="1"/>
</dbReference>
<dbReference type="Pfam" id="PF00335">
    <property type="entry name" value="Tetraspanin"/>
    <property type="match status" value="1"/>
</dbReference>
<dbReference type="InParanoid" id="A0A6P7JHG9"/>
<reference evidence="8" key="1">
    <citation type="submission" date="2025-08" db="UniProtKB">
        <authorList>
            <consortium name="RefSeq"/>
        </authorList>
    </citation>
    <scope>IDENTIFICATION</scope>
</reference>
<evidence type="ECO:0000256" key="4">
    <source>
        <dbReference type="ARBA" id="ARBA00022989"/>
    </source>
</evidence>
<protein>
    <submittedName>
        <fullName evidence="8">CD82 antigen-like</fullName>
    </submittedName>
</protein>
<accession>A0A6P7JHG9</accession>
<dbReference type="Proteomes" id="UP000515145">
    <property type="component" value="Chromosome 1"/>
</dbReference>
<evidence type="ECO:0000256" key="3">
    <source>
        <dbReference type="ARBA" id="ARBA00022692"/>
    </source>
</evidence>
<dbReference type="PANTHER" id="PTHR19282:SF159">
    <property type="entry name" value="TETRASPANIN-15"/>
    <property type="match status" value="1"/>
</dbReference>
<comment type="subcellular location">
    <subcellularLocation>
        <location evidence="1">Membrane</location>
        <topology evidence="1">Multi-pass membrane protein</topology>
    </subcellularLocation>
</comment>
<comment type="similarity">
    <text evidence="2">Belongs to the tetraspanin (TM4SF) family.</text>
</comment>
<dbReference type="InterPro" id="IPR008952">
    <property type="entry name" value="Tetraspanin_EC2_sf"/>
</dbReference>
<dbReference type="GO" id="GO:0005886">
    <property type="term" value="C:plasma membrane"/>
    <property type="evidence" value="ECO:0007669"/>
    <property type="project" value="TreeGrafter"/>
</dbReference>
<dbReference type="GeneID" id="114445466"/>
<evidence type="ECO:0000313" key="8">
    <source>
        <dbReference type="RefSeq" id="XP_028276384.1"/>
    </source>
</evidence>
<dbReference type="InterPro" id="IPR018499">
    <property type="entry name" value="Tetraspanin/Peripherin"/>
</dbReference>
<feature type="transmembrane region" description="Helical" evidence="6">
    <location>
        <begin position="12"/>
        <end position="37"/>
    </location>
</feature>
<evidence type="ECO:0000256" key="1">
    <source>
        <dbReference type="ARBA" id="ARBA00004141"/>
    </source>
</evidence>
<name>A0A6P7JHG9_9TELE</name>
<proteinExistence type="inferred from homology"/>